<evidence type="ECO:0000313" key="2">
    <source>
        <dbReference type="EMBL" id="PKB98894.1"/>
    </source>
</evidence>
<evidence type="ECO:0000313" key="3">
    <source>
        <dbReference type="Proteomes" id="UP000232722"/>
    </source>
</evidence>
<feature type="compositionally biased region" description="Polar residues" evidence="1">
    <location>
        <begin position="43"/>
        <end position="54"/>
    </location>
</feature>
<gene>
    <name evidence="2" type="ORF">RhiirA5_430636</name>
</gene>
<protein>
    <submittedName>
        <fullName evidence="2">Uncharacterized protein</fullName>
    </submittedName>
</protein>
<evidence type="ECO:0000256" key="1">
    <source>
        <dbReference type="SAM" id="MobiDB-lite"/>
    </source>
</evidence>
<reference evidence="2 3" key="2">
    <citation type="submission" date="2017-09" db="EMBL/GenBank/DDBJ databases">
        <title>Extensive intraspecific genome diversity in a model arbuscular mycorrhizal fungus.</title>
        <authorList>
            <person name="Chen E.C."/>
            <person name="Morin E."/>
            <person name="Beaudet D."/>
            <person name="Noel J."/>
            <person name="Ndikumana S."/>
            <person name="Charron P."/>
            <person name="St-Onge C."/>
            <person name="Giorgi J."/>
            <person name="Grigoriev I.V."/>
            <person name="Roux C."/>
            <person name="Martin F.M."/>
            <person name="Corradi N."/>
        </authorList>
    </citation>
    <scope>NUCLEOTIDE SEQUENCE [LARGE SCALE GENOMIC DNA]</scope>
    <source>
        <strain evidence="2 3">A5</strain>
    </source>
</reference>
<comment type="caution">
    <text evidence="2">The sequence shown here is derived from an EMBL/GenBank/DDBJ whole genome shotgun (WGS) entry which is preliminary data.</text>
</comment>
<dbReference type="Proteomes" id="UP000232722">
    <property type="component" value="Unassembled WGS sequence"/>
</dbReference>
<feature type="compositionally biased region" description="Polar residues" evidence="1">
    <location>
        <begin position="82"/>
        <end position="92"/>
    </location>
</feature>
<organism evidence="2 3">
    <name type="scientific">Rhizophagus irregularis</name>
    <dbReference type="NCBI Taxonomy" id="588596"/>
    <lineage>
        <taxon>Eukaryota</taxon>
        <taxon>Fungi</taxon>
        <taxon>Fungi incertae sedis</taxon>
        <taxon>Mucoromycota</taxon>
        <taxon>Glomeromycotina</taxon>
        <taxon>Glomeromycetes</taxon>
        <taxon>Glomerales</taxon>
        <taxon>Glomeraceae</taxon>
        <taxon>Rhizophagus</taxon>
    </lineage>
</organism>
<feature type="compositionally biased region" description="Basic residues" evidence="1">
    <location>
        <begin position="30"/>
        <end position="42"/>
    </location>
</feature>
<dbReference type="AlphaFoldDB" id="A0A2N0NWE2"/>
<name>A0A2N0NWE2_9GLOM</name>
<accession>A0A2N0NWE2</accession>
<proteinExistence type="predicted"/>
<dbReference type="EMBL" id="LLXJ01002427">
    <property type="protein sequence ID" value="PKB98894.1"/>
    <property type="molecule type" value="Genomic_DNA"/>
</dbReference>
<reference evidence="2 3" key="1">
    <citation type="submission" date="2016-04" db="EMBL/GenBank/DDBJ databases">
        <title>Genome analyses suggest a sexual origin of heterokaryosis in a supposedly ancient asexual fungus.</title>
        <authorList>
            <person name="Ropars J."/>
            <person name="Sedzielewska K."/>
            <person name="Noel J."/>
            <person name="Charron P."/>
            <person name="Farinelli L."/>
            <person name="Marton T."/>
            <person name="Kruger M."/>
            <person name="Pelin A."/>
            <person name="Brachmann A."/>
            <person name="Corradi N."/>
        </authorList>
    </citation>
    <scope>NUCLEOTIDE SEQUENCE [LARGE SCALE GENOMIC DNA]</scope>
    <source>
        <strain evidence="2 3">A5</strain>
    </source>
</reference>
<feature type="region of interest" description="Disordered" evidence="1">
    <location>
        <begin position="20"/>
        <end position="92"/>
    </location>
</feature>
<sequence length="92" mass="10419">MAWNFSRCFLSHKVQLAGNHLTGIPPSQIIKKKPSTLKRKRAQSSQSKYDTSNMPLIGVPNNSDNSDNDIEDESNNEKEIQNRTNSILNKFT</sequence>